<dbReference type="PANTHER" id="PTHR37804">
    <property type="entry name" value="CDAA REGULATORY PROTEIN CDAR"/>
    <property type="match status" value="1"/>
</dbReference>
<evidence type="ECO:0000256" key="1">
    <source>
        <dbReference type="SAM" id="MobiDB-lite"/>
    </source>
</evidence>
<dbReference type="EMBL" id="JAGGLV010000040">
    <property type="protein sequence ID" value="MBP2116247.1"/>
    <property type="molecule type" value="Genomic_DNA"/>
</dbReference>
<proteinExistence type="predicted"/>
<reference evidence="2 3" key="1">
    <citation type="submission" date="2021-03" db="EMBL/GenBank/DDBJ databases">
        <title>Genomic Encyclopedia of Type Strains, Phase IV (KMG-IV): sequencing the most valuable type-strain genomes for metagenomic binning, comparative biology and taxonomic classification.</title>
        <authorList>
            <person name="Goeker M."/>
        </authorList>
    </citation>
    <scope>NUCLEOTIDE SEQUENCE [LARGE SCALE GENOMIC DNA]</scope>
    <source>
        <strain evidence="2 3">DSM 101953</strain>
    </source>
</reference>
<feature type="region of interest" description="Disordered" evidence="1">
    <location>
        <begin position="414"/>
        <end position="484"/>
    </location>
</feature>
<dbReference type="RefSeq" id="WP_209879640.1">
    <property type="nucleotide sequence ID" value="NZ_JAGGLV010000040.1"/>
</dbReference>
<feature type="compositionally biased region" description="Pro residues" evidence="1">
    <location>
        <begin position="421"/>
        <end position="431"/>
    </location>
</feature>
<accession>A0ABS4P3V3</accession>
<dbReference type="InterPro" id="IPR012505">
    <property type="entry name" value="YbbR"/>
</dbReference>
<name>A0ABS4P3V3_9BACL</name>
<dbReference type="Gene3D" id="2.170.120.30">
    <property type="match status" value="2"/>
</dbReference>
<protein>
    <submittedName>
        <fullName evidence="2">YbbR domain-containing protein</fullName>
    </submittedName>
</protein>
<comment type="caution">
    <text evidence="2">The sequence shown here is derived from an EMBL/GenBank/DDBJ whole genome shotgun (WGS) entry which is preliminary data.</text>
</comment>
<sequence length="484" mass="51380">MDKWMKNNNFNKILALALGIILWTIVHVDTAPTYQTTVNTESKTIENVKVEIEGFDSENYVLTKDVDSVRMEVRGKKSDLTYKFSDAYRVWLDLKDVKPGDNTLPLMYSTPSGVTLDDMVPNQVNVHIEARTTKSFPVSLNITGEPAAGYEVGSPVIDPVSVEVTLPASDLGRVAKVQGKVELEGQNETFSEKRLKLFALDSKGNELEDAVIEPSTVAVEVPVTLPSKTLPLDISFTGSLPGSLVLSRVTPEQDMVTVYGSAETLKTLSSYEAVLDLSAIKNAGTEQMKLELKPPEGTGRIEPAAMTVAVSAAEITQRTLSAIPIKLEGVSSGLTARVIDPGSATMDLTLSGAPTLLDQLDQDSISVVADVVGLTAGVYDITLQVSLPRFITLENAASQLVAKVELVAPAAPAATAVPDSSPIPTPTPEPSAEPASGDETLVEPTPEHTTEIIEETPTPTHIPPETAEPTPPASGNNADSTGGT</sequence>
<organism evidence="2 3">
    <name type="scientific">Paenibacillus silagei</name>
    <dbReference type="NCBI Taxonomy" id="1670801"/>
    <lineage>
        <taxon>Bacteria</taxon>
        <taxon>Bacillati</taxon>
        <taxon>Bacillota</taxon>
        <taxon>Bacilli</taxon>
        <taxon>Bacillales</taxon>
        <taxon>Paenibacillaceae</taxon>
        <taxon>Paenibacillus</taxon>
    </lineage>
</organism>
<evidence type="ECO:0000313" key="3">
    <source>
        <dbReference type="Proteomes" id="UP000773462"/>
    </source>
</evidence>
<dbReference type="Proteomes" id="UP000773462">
    <property type="component" value="Unassembled WGS sequence"/>
</dbReference>
<dbReference type="Gene3D" id="2.170.120.40">
    <property type="entry name" value="YbbR-like domain"/>
    <property type="match status" value="2"/>
</dbReference>
<gene>
    <name evidence="2" type="ORF">J2Z70_006464</name>
</gene>
<dbReference type="Pfam" id="PF07949">
    <property type="entry name" value="YbbR"/>
    <property type="match status" value="2"/>
</dbReference>
<dbReference type="PANTHER" id="PTHR37804:SF1">
    <property type="entry name" value="CDAA REGULATORY PROTEIN CDAR"/>
    <property type="match status" value="1"/>
</dbReference>
<dbReference type="InterPro" id="IPR053154">
    <property type="entry name" value="c-di-AMP_regulator"/>
</dbReference>
<keyword evidence="3" id="KW-1185">Reference proteome</keyword>
<feature type="compositionally biased region" description="Polar residues" evidence="1">
    <location>
        <begin position="474"/>
        <end position="484"/>
    </location>
</feature>
<feature type="compositionally biased region" description="Low complexity" evidence="1">
    <location>
        <begin position="455"/>
        <end position="468"/>
    </location>
</feature>
<evidence type="ECO:0000313" key="2">
    <source>
        <dbReference type="EMBL" id="MBP2116247.1"/>
    </source>
</evidence>